<dbReference type="EMBL" id="GBRH01266790">
    <property type="protein sequence ID" value="JAD31105.1"/>
    <property type="molecule type" value="Transcribed_RNA"/>
</dbReference>
<dbReference type="AlphaFoldDB" id="A0A0A8Z311"/>
<evidence type="ECO:0000313" key="1">
    <source>
        <dbReference type="EMBL" id="JAD31105.1"/>
    </source>
</evidence>
<proteinExistence type="predicted"/>
<accession>A0A0A8Z311</accession>
<organism evidence="1">
    <name type="scientific">Arundo donax</name>
    <name type="common">Giant reed</name>
    <name type="synonym">Donax arundinaceus</name>
    <dbReference type="NCBI Taxonomy" id="35708"/>
    <lineage>
        <taxon>Eukaryota</taxon>
        <taxon>Viridiplantae</taxon>
        <taxon>Streptophyta</taxon>
        <taxon>Embryophyta</taxon>
        <taxon>Tracheophyta</taxon>
        <taxon>Spermatophyta</taxon>
        <taxon>Magnoliopsida</taxon>
        <taxon>Liliopsida</taxon>
        <taxon>Poales</taxon>
        <taxon>Poaceae</taxon>
        <taxon>PACMAD clade</taxon>
        <taxon>Arundinoideae</taxon>
        <taxon>Arundineae</taxon>
        <taxon>Arundo</taxon>
    </lineage>
</organism>
<protein>
    <submittedName>
        <fullName evidence="1">Uncharacterized protein</fullName>
    </submittedName>
</protein>
<reference evidence="1" key="1">
    <citation type="submission" date="2014-09" db="EMBL/GenBank/DDBJ databases">
        <authorList>
            <person name="Magalhaes I.L.F."/>
            <person name="Oliveira U."/>
            <person name="Santos F.R."/>
            <person name="Vidigal T.H.D.A."/>
            <person name="Brescovit A.D."/>
            <person name="Santos A.J."/>
        </authorList>
    </citation>
    <scope>NUCLEOTIDE SEQUENCE</scope>
    <source>
        <tissue evidence="1">Shoot tissue taken approximately 20 cm above the soil surface</tissue>
    </source>
</reference>
<reference evidence="1" key="2">
    <citation type="journal article" date="2015" name="Data Brief">
        <title>Shoot transcriptome of the giant reed, Arundo donax.</title>
        <authorList>
            <person name="Barrero R.A."/>
            <person name="Guerrero F.D."/>
            <person name="Moolhuijzen P."/>
            <person name="Goolsby J.A."/>
            <person name="Tidwell J."/>
            <person name="Bellgard S.E."/>
            <person name="Bellgard M.I."/>
        </authorList>
    </citation>
    <scope>NUCLEOTIDE SEQUENCE</scope>
    <source>
        <tissue evidence="1">Shoot tissue taken approximately 20 cm above the soil surface</tissue>
    </source>
</reference>
<sequence>MGTKAEDRASFIALIGSCAATIKVRQPNQPFNLPEN</sequence>
<name>A0A0A8Z311_ARUDO</name>